<comment type="caution">
    <text evidence="3">The sequence shown here is derived from an EMBL/GenBank/DDBJ whole genome shotgun (WGS) entry which is preliminary data.</text>
</comment>
<keyword evidence="1" id="KW-0378">Hydrolase</keyword>
<dbReference type="InterPro" id="IPR003736">
    <property type="entry name" value="PAAI_dom"/>
</dbReference>
<sequence>MKMTIPQSVDEWNRRGEDYLPGLLGIEFQQVEEDLVVARFSVRTSLMAWNGFLHAGSVVSLADTSCGYGTLRSLPDGASGFTTIDLTSNFLGTAREGDVVCRAKPLHKGRTTQVWDAEVISENSGKPMAHFRCTQMILWPRPEI</sequence>
<dbReference type="Pfam" id="PF03061">
    <property type="entry name" value="4HBT"/>
    <property type="match status" value="1"/>
</dbReference>
<keyword evidence="4" id="KW-1185">Reference proteome</keyword>
<proteinExistence type="predicted"/>
<feature type="domain" description="Thioesterase" evidence="2">
    <location>
        <begin position="50"/>
        <end position="126"/>
    </location>
</feature>
<dbReference type="SUPFAM" id="SSF54637">
    <property type="entry name" value="Thioesterase/thiol ester dehydrase-isomerase"/>
    <property type="match status" value="1"/>
</dbReference>
<protein>
    <submittedName>
        <fullName evidence="3">PaaI family thioesterase</fullName>
    </submittedName>
</protein>
<dbReference type="EMBL" id="JAPJZH010000001">
    <property type="protein sequence ID" value="MDA4844116.1"/>
    <property type="molecule type" value="Genomic_DNA"/>
</dbReference>
<dbReference type="PANTHER" id="PTHR43240">
    <property type="entry name" value="1,4-DIHYDROXY-2-NAPHTHOYL-COA THIOESTERASE 1"/>
    <property type="match status" value="1"/>
</dbReference>
<evidence type="ECO:0000313" key="4">
    <source>
        <dbReference type="Proteomes" id="UP001148313"/>
    </source>
</evidence>
<dbReference type="InterPro" id="IPR029069">
    <property type="entry name" value="HotDog_dom_sf"/>
</dbReference>
<dbReference type="NCBIfam" id="TIGR00369">
    <property type="entry name" value="unchar_dom_1"/>
    <property type="match status" value="1"/>
</dbReference>
<name>A0ABT4VHG5_9HYPH</name>
<gene>
    <name evidence="3" type="ORF">OOZ53_02095</name>
</gene>
<evidence type="ECO:0000256" key="1">
    <source>
        <dbReference type="ARBA" id="ARBA00022801"/>
    </source>
</evidence>
<dbReference type="PANTHER" id="PTHR43240:SF8">
    <property type="entry name" value="PHENYLACETIC ACID DEGRADATION-RELATED PROTEIN"/>
    <property type="match status" value="1"/>
</dbReference>
<reference evidence="3" key="1">
    <citation type="submission" date="2022-11" db="EMBL/GenBank/DDBJ databases">
        <title>Hoeflea poritis sp. nov., isolated from scleractinian coral Porites lutea.</title>
        <authorList>
            <person name="Zhang G."/>
            <person name="Wei Q."/>
            <person name="Cai L."/>
        </authorList>
    </citation>
    <scope>NUCLEOTIDE SEQUENCE</scope>
    <source>
        <strain evidence="3">E7-10</strain>
    </source>
</reference>
<organism evidence="3 4">
    <name type="scientific">Hoeflea poritis</name>
    <dbReference type="NCBI Taxonomy" id="2993659"/>
    <lineage>
        <taxon>Bacteria</taxon>
        <taxon>Pseudomonadati</taxon>
        <taxon>Pseudomonadota</taxon>
        <taxon>Alphaproteobacteria</taxon>
        <taxon>Hyphomicrobiales</taxon>
        <taxon>Rhizobiaceae</taxon>
        <taxon>Hoeflea</taxon>
    </lineage>
</organism>
<dbReference type="Proteomes" id="UP001148313">
    <property type="component" value="Unassembled WGS sequence"/>
</dbReference>
<dbReference type="RefSeq" id="WP_271087639.1">
    <property type="nucleotide sequence ID" value="NZ_JAPJZH010000001.1"/>
</dbReference>
<evidence type="ECO:0000259" key="2">
    <source>
        <dbReference type="Pfam" id="PF03061"/>
    </source>
</evidence>
<accession>A0ABT4VHG5</accession>
<dbReference type="Gene3D" id="3.10.129.10">
    <property type="entry name" value="Hotdog Thioesterase"/>
    <property type="match status" value="1"/>
</dbReference>
<evidence type="ECO:0000313" key="3">
    <source>
        <dbReference type="EMBL" id="MDA4844116.1"/>
    </source>
</evidence>
<dbReference type="InterPro" id="IPR006683">
    <property type="entry name" value="Thioestr_dom"/>
</dbReference>
<dbReference type="CDD" id="cd03443">
    <property type="entry name" value="PaaI_thioesterase"/>
    <property type="match status" value="1"/>
</dbReference>